<name>A0AB39MPT0_9ACTN</name>
<keyword evidence="1" id="KW-1133">Transmembrane helix</keyword>
<feature type="transmembrane region" description="Helical" evidence="1">
    <location>
        <begin position="68"/>
        <end position="89"/>
    </location>
</feature>
<feature type="transmembrane region" description="Helical" evidence="1">
    <location>
        <begin position="356"/>
        <end position="373"/>
    </location>
</feature>
<organism evidence="2">
    <name type="scientific">Streptomyces sp. R08</name>
    <dbReference type="NCBI Taxonomy" id="3238624"/>
    <lineage>
        <taxon>Bacteria</taxon>
        <taxon>Bacillati</taxon>
        <taxon>Actinomycetota</taxon>
        <taxon>Actinomycetes</taxon>
        <taxon>Kitasatosporales</taxon>
        <taxon>Streptomycetaceae</taxon>
        <taxon>Streptomyces</taxon>
    </lineage>
</organism>
<dbReference type="AlphaFoldDB" id="A0AB39MPT0"/>
<accession>A0AB39MPT0</accession>
<feature type="transmembrane region" description="Helical" evidence="1">
    <location>
        <begin position="109"/>
        <end position="132"/>
    </location>
</feature>
<feature type="transmembrane region" description="Helical" evidence="1">
    <location>
        <begin position="153"/>
        <end position="175"/>
    </location>
</feature>
<feature type="transmembrane region" description="Helical" evidence="1">
    <location>
        <begin position="187"/>
        <end position="213"/>
    </location>
</feature>
<proteinExistence type="predicted"/>
<protein>
    <recommendedName>
        <fullName evidence="3">Integral membrane protein</fullName>
    </recommendedName>
</protein>
<keyword evidence="1" id="KW-0472">Membrane</keyword>
<dbReference type="EMBL" id="CP163431">
    <property type="protein sequence ID" value="XDQ07107.1"/>
    <property type="molecule type" value="Genomic_DNA"/>
</dbReference>
<evidence type="ECO:0000256" key="1">
    <source>
        <dbReference type="SAM" id="Phobius"/>
    </source>
</evidence>
<evidence type="ECO:0000313" key="2">
    <source>
        <dbReference type="EMBL" id="XDQ07107.1"/>
    </source>
</evidence>
<dbReference type="RefSeq" id="WP_369191930.1">
    <property type="nucleotide sequence ID" value="NZ_CP163431.1"/>
</dbReference>
<evidence type="ECO:0008006" key="3">
    <source>
        <dbReference type="Google" id="ProtNLM"/>
    </source>
</evidence>
<sequence length="422" mass="46423">MDIWSRFITRRQAERETESENAWRHYVLLRVHEIPGLTAQERRAIIPAAYHACSDGQLPLWSRERRGAAALVLALLFALMGCAGLLWFVNRGVRTGLGSWLVSHVPAEGLGTSVHTQALITVPLIGLGALLIRFPISMRILRSALGDGSRVAWGLPYATVPLLAIILVGCPWAAATIADAYASWPTGWNILIVLDIVFGAVLVRLMLVVDVWIRSVRPAPWNRGDDEVIRSLFLSTVYLYRSRGYWDTPSEIAYLRNHIDAGARRVENNRVPLRAVRFRERALRTEIRHKHAKLAEQLRLHSRSLAQVHSLSDYDRVCDSLRAGLLAAVSSDWDELLRHAPELTAASQLRRAANRLTGPAVLVGAGLLIPLLPGVGPVPGDSVRILLLASGALALLPAATTDLARSNVQGALDKALFSKDQI</sequence>
<gene>
    <name evidence="2" type="ORF">AB5J58_46030</name>
</gene>
<reference evidence="2" key="1">
    <citation type="submission" date="2024-07" db="EMBL/GenBank/DDBJ databases">
        <authorList>
            <person name="Yu S.T."/>
        </authorList>
    </citation>
    <scope>NUCLEOTIDE SEQUENCE</scope>
    <source>
        <strain evidence="2">R08</strain>
    </source>
</reference>
<keyword evidence="1" id="KW-0812">Transmembrane</keyword>